<dbReference type="Gene3D" id="3.10.20.870">
    <property type="entry name" value="PFU (PLAA family ubiquitin binding), C-terminal domain"/>
    <property type="match status" value="1"/>
</dbReference>
<dbReference type="EMBL" id="MLAK01000363">
    <property type="protein sequence ID" value="OHT14476.1"/>
    <property type="molecule type" value="Genomic_DNA"/>
</dbReference>
<evidence type="ECO:0000256" key="4">
    <source>
        <dbReference type="ARBA" id="ARBA00022737"/>
    </source>
</evidence>
<dbReference type="InterPro" id="IPR011989">
    <property type="entry name" value="ARM-like"/>
</dbReference>
<comment type="caution">
    <text evidence="8">The sequence shown here is derived from an EMBL/GenBank/DDBJ whole genome shotgun (WGS) entry which is preliminary data.</text>
</comment>
<evidence type="ECO:0000256" key="2">
    <source>
        <dbReference type="ARBA" id="ARBA00022490"/>
    </source>
</evidence>
<name>A0A1J4KXP9_9EUKA</name>
<sequence>MSDFAYVLSTVTPVSSSELRSILGKIQLDGAEYWAVGDRNNFLHTFTFNPQTKCFKRANTFEAHDGWISGFAFMKPCSQFPEGGLISCSHDHTVKVWAPQSLTELNMTGNTPVWTMTHDAQVCFVSTTDDGRIISCGWDSTCRIWKSPQDCLILRHEQYAIWSATQIPNGFITCGADKSIRIWSTTGELKYKLDNAHNDVIRASLYIPSRNIVATASNDGTIVEWRLNGLSLSKVGTITVSDQYLYSLSLLDDFTYVVSSEDRCAYVASAHTLMVADVLPLPDVVWSVDVLSNNDIICASADGCVRSFTMNQERRCDKETEENYLGRLSSLTFSNPEFQQINPLDLPDISSLSPENARAGGGTLVRNGKEMVVCTWSNGYHRWLQIGTVVISTDGSQKNKVADEEGNVWDYCFQVQLEDGREYPLYLNHDTNEYTAAYDFMAKHNLDSHSYLMEIVEFIQKNRKKTTIDTSTKPSFFPMRTPNFYTEINTEPIINKLRSLNNNDPIVSDEQFRALQGPISSQLFNILEEVVLKWPHDQSWPILDILRARITDPSARQFIPADRLCNLVTHVSHAQNPPEFLILMLMRVIGNMFQNYSAEAMSNINIIYIFNNFAIRYHSLTPRTQAAYATAVLNYSTFLQGNSAASEALMDILIEFFSSVMDESALHRLIYAAGNVASYSAGARNKIQLHPEVIEIARSKQLSPDVSQALTALIDLIS</sequence>
<dbReference type="PANTHER" id="PTHR19849">
    <property type="entry name" value="PHOSPHOLIPASE A-2-ACTIVATING PROTEIN"/>
    <property type="match status" value="1"/>
</dbReference>
<evidence type="ECO:0000313" key="8">
    <source>
        <dbReference type="EMBL" id="OHT14476.1"/>
    </source>
</evidence>
<dbReference type="SMART" id="SM00320">
    <property type="entry name" value="WD40"/>
    <property type="match status" value="6"/>
</dbReference>
<dbReference type="GO" id="GO:0005634">
    <property type="term" value="C:nucleus"/>
    <property type="evidence" value="ECO:0007669"/>
    <property type="project" value="TreeGrafter"/>
</dbReference>
<evidence type="ECO:0000256" key="3">
    <source>
        <dbReference type="ARBA" id="ARBA00022574"/>
    </source>
</evidence>
<dbReference type="Proteomes" id="UP000179807">
    <property type="component" value="Unassembled WGS sequence"/>
</dbReference>
<dbReference type="InterPro" id="IPR013535">
    <property type="entry name" value="PUL_dom"/>
</dbReference>
<dbReference type="PROSITE" id="PS50082">
    <property type="entry name" value="WD_REPEATS_2"/>
    <property type="match status" value="1"/>
</dbReference>
<dbReference type="Gene3D" id="2.130.10.10">
    <property type="entry name" value="YVTN repeat-like/Quinoprotein amine dehydrogenase"/>
    <property type="match status" value="1"/>
</dbReference>
<protein>
    <submittedName>
        <fullName evidence="8">Phospholipase A2 activator protein</fullName>
    </submittedName>
</protein>
<gene>
    <name evidence="8" type="ORF">TRFO_15127</name>
</gene>
<dbReference type="OrthoDB" id="10265988at2759"/>
<dbReference type="Pfam" id="PF00400">
    <property type="entry name" value="WD40"/>
    <property type="match status" value="2"/>
</dbReference>
<dbReference type="GeneID" id="94832910"/>
<keyword evidence="9" id="KW-1185">Reference proteome</keyword>
<dbReference type="GO" id="GO:0005737">
    <property type="term" value="C:cytoplasm"/>
    <property type="evidence" value="ECO:0007669"/>
    <property type="project" value="UniProtKB-SubCell"/>
</dbReference>
<feature type="repeat" description="WD" evidence="5">
    <location>
        <begin position="194"/>
        <end position="235"/>
    </location>
</feature>
<dbReference type="GO" id="GO:0010992">
    <property type="term" value="P:ubiquitin recycling"/>
    <property type="evidence" value="ECO:0007669"/>
    <property type="project" value="TreeGrafter"/>
</dbReference>
<keyword evidence="3 5" id="KW-0853">WD repeat</keyword>
<dbReference type="SUPFAM" id="SSF50978">
    <property type="entry name" value="WD40 repeat-like"/>
    <property type="match status" value="1"/>
</dbReference>
<dbReference type="InterPro" id="IPR015155">
    <property type="entry name" value="PFU"/>
</dbReference>
<dbReference type="AlphaFoldDB" id="A0A1J4KXP9"/>
<accession>A0A1J4KXP9</accession>
<feature type="domain" description="PUL" evidence="7">
    <location>
        <begin position="475"/>
        <end position="718"/>
    </location>
</feature>
<keyword evidence="2" id="KW-0963">Cytoplasm</keyword>
<dbReference type="GO" id="GO:0043161">
    <property type="term" value="P:proteasome-mediated ubiquitin-dependent protein catabolic process"/>
    <property type="evidence" value="ECO:0007669"/>
    <property type="project" value="TreeGrafter"/>
</dbReference>
<evidence type="ECO:0000259" key="7">
    <source>
        <dbReference type="PROSITE" id="PS51396"/>
    </source>
</evidence>
<dbReference type="PANTHER" id="PTHR19849:SF0">
    <property type="entry name" value="PHOSPHOLIPASE A-2-ACTIVATING PROTEIN"/>
    <property type="match status" value="1"/>
</dbReference>
<dbReference type="VEuPathDB" id="TrichDB:TRFO_15127"/>
<dbReference type="InterPro" id="IPR038122">
    <property type="entry name" value="PFU_sf"/>
</dbReference>
<evidence type="ECO:0000259" key="6">
    <source>
        <dbReference type="PROSITE" id="PS51394"/>
    </source>
</evidence>
<dbReference type="InterPro" id="IPR001680">
    <property type="entry name" value="WD40_rpt"/>
</dbReference>
<dbReference type="PROSITE" id="PS51396">
    <property type="entry name" value="PUL"/>
    <property type="match status" value="1"/>
</dbReference>
<dbReference type="PROSITE" id="PS51394">
    <property type="entry name" value="PFU"/>
    <property type="match status" value="1"/>
</dbReference>
<dbReference type="Gene3D" id="1.25.10.10">
    <property type="entry name" value="Leucine-rich Repeat Variant"/>
    <property type="match status" value="1"/>
</dbReference>
<feature type="domain" description="PFU" evidence="6">
    <location>
        <begin position="375"/>
        <end position="473"/>
    </location>
</feature>
<dbReference type="RefSeq" id="XP_068367612.1">
    <property type="nucleotide sequence ID" value="XM_068498206.1"/>
</dbReference>
<evidence type="ECO:0000313" key="9">
    <source>
        <dbReference type="Proteomes" id="UP000179807"/>
    </source>
</evidence>
<dbReference type="Pfam" id="PF08324">
    <property type="entry name" value="PUL"/>
    <property type="match status" value="1"/>
</dbReference>
<dbReference type="Pfam" id="PF09070">
    <property type="entry name" value="PFU"/>
    <property type="match status" value="1"/>
</dbReference>
<reference evidence="8" key="1">
    <citation type="submission" date="2016-10" db="EMBL/GenBank/DDBJ databases">
        <authorList>
            <person name="Benchimol M."/>
            <person name="Almeida L.G."/>
            <person name="Vasconcelos A.T."/>
            <person name="Perreira-Neves A."/>
            <person name="Rosa I.A."/>
            <person name="Tasca T."/>
            <person name="Bogo M.R."/>
            <person name="de Souza W."/>
        </authorList>
    </citation>
    <scope>NUCLEOTIDE SEQUENCE [LARGE SCALE GENOMIC DNA]</scope>
    <source>
        <strain evidence="8">K</strain>
    </source>
</reference>
<dbReference type="InterPro" id="IPR036322">
    <property type="entry name" value="WD40_repeat_dom_sf"/>
</dbReference>
<organism evidence="8 9">
    <name type="scientific">Tritrichomonas foetus</name>
    <dbReference type="NCBI Taxonomy" id="1144522"/>
    <lineage>
        <taxon>Eukaryota</taxon>
        <taxon>Metamonada</taxon>
        <taxon>Parabasalia</taxon>
        <taxon>Tritrichomonadida</taxon>
        <taxon>Tritrichomonadidae</taxon>
        <taxon>Tritrichomonas</taxon>
    </lineage>
</organism>
<evidence type="ECO:0000256" key="1">
    <source>
        <dbReference type="ARBA" id="ARBA00004496"/>
    </source>
</evidence>
<proteinExistence type="predicted"/>
<dbReference type="GO" id="GO:0043130">
    <property type="term" value="F:ubiquitin binding"/>
    <property type="evidence" value="ECO:0007669"/>
    <property type="project" value="TreeGrafter"/>
</dbReference>
<comment type="subcellular location">
    <subcellularLocation>
        <location evidence="1">Cytoplasm</location>
    </subcellularLocation>
</comment>
<keyword evidence="4" id="KW-0677">Repeat</keyword>
<dbReference type="InterPro" id="IPR015943">
    <property type="entry name" value="WD40/YVTN_repeat-like_dom_sf"/>
</dbReference>
<evidence type="ECO:0000256" key="5">
    <source>
        <dbReference type="PROSITE-ProRule" id="PRU00221"/>
    </source>
</evidence>